<accession>A0A7Y4M2M9</accession>
<sequence>MAYAVFKDDQKLSRTFPTKEETLKKADEAGLVDIAEGKSVLADNLTIKPCEPDPEDKGDDDLDWAPDRP</sequence>
<organism evidence="2 3">
    <name type="scientific">Bradyrhizobium archetypum</name>
    <dbReference type="NCBI Taxonomy" id="2721160"/>
    <lineage>
        <taxon>Bacteria</taxon>
        <taxon>Pseudomonadati</taxon>
        <taxon>Pseudomonadota</taxon>
        <taxon>Alphaproteobacteria</taxon>
        <taxon>Hyphomicrobiales</taxon>
        <taxon>Nitrobacteraceae</taxon>
        <taxon>Bradyrhizobium</taxon>
    </lineage>
</organism>
<feature type="compositionally biased region" description="Acidic residues" evidence="1">
    <location>
        <begin position="52"/>
        <end position="69"/>
    </location>
</feature>
<dbReference type="Proteomes" id="UP000528734">
    <property type="component" value="Unassembled WGS sequence"/>
</dbReference>
<reference evidence="2 3" key="1">
    <citation type="submission" date="2020-03" db="EMBL/GenBank/DDBJ databases">
        <title>Bradyrhizobium diversity isolated from nodules of Muelleranthus trifoliolatus.</title>
        <authorList>
            <person name="Klepa M."/>
            <person name="Helene L."/>
            <person name="Hungria M."/>
        </authorList>
    </citation>
    <scope>NUCLEOTIDE SEQUENCE [LARGE SCALE GENOMIC DNA]</scope>
    <source>
        <strain evidence="2 3">WSM 1744</strain>
    </source>
</reference>
<gene>
    <name evidence="2" type="ORF">HCN50_15350</name>
</gene>
<keyword evidence="3" id="KW-1185">Reference proteome</keyword>
<dbReference type="RefSeq" id="WP_171710481.1">
    <property type="nucleotide sequence ID" value="NZ_JAAVLW010000004.1"/>
</dbReference>
<evidence type="ECO:0000313" key="2">
    <source>
        <dbReference type="EMBL" id="NOJ47609.1"/>
    </source>
</evidence>
<evidence type="ECO:0000256" key="1">
    <source>
        <dbReference type="SAM" id="MobiDB-lite"/>
    </source>
</evidence>
<evidence type="ECO:0000313" key="3">
    <source>
        <dbReference type="Proteomes" id="UP000528734"/>
    </source>
</evidence>
<dbReference type="EMBL" id="JAAVLW010000004">
    <property type="protein sequence ID" value="NOJ47609.1"/>
    <property type="molecule type" value="Genomic_DNA"/>
</dbReference>
<protein>
    <submittedName>
        <fullName evidence="2">Uncharacterized protein</fullName>
    </submittedName>
</protein>
<dbReference type="AlphaFoldDB" id="A0A7Y4M2M9"/>
<name>A0A7Y4M2M9_9BRAD</name>
<feature type="region of interest" description="Disordered" evidence="1">
    <location>
        <begin position="45"/>
        <end position="69"/>
    </location>
</feature>
<proteinExistence type="predicted"/>
<comment type="caution">
    <text evidence="2">The sequence shown here is derived from an EMBL/GenBank/DDBJ whole genome shotgun (WGS) entry which is preliminary data.</text>
</comment>